<proteinExistence type="predicted"/>
<organism evidence="1">
    <name type="scientific">marine sediment metagenome</name>
    <dbReference type="NCBI Taxonomy" id="412755"/>
    <lineage>
        <taxon>unclassified sequences</taxon>
        <taxon>metagenomes</taxon>
        <taxon>ecological metagenomes</taxon>
    </lineage>
</organism>
<gene>
    <name evidence="1" type="ORF">LCGC14_0446320</name>
</gene>
<comment type="caution">
    <text evidence="1">The sequence shown here is derived from an EMBL/GenBank/DDBJ whole genome shotgun (WGS) entry which is preliminary data.</text>
</comment>
<sequence length="43" mass="4679">MGTWSWTREARIVGALKSQGLTNRDIIGLYKSDGIEGLEDLAG</sequence>
<dbReference type="AlphaFoldDB" id="A0A0F9T2A2"/>
<name>A0A0F9T2A2_9ZZZZ</name>
<protein>
    <submittedName>
        <fullName evidence="1">Uncharacterized protein</fullName>
    </submittedName>
</protein>
<evidence type="ECO:0000313" key="1">
    <source>
        <dbReference type="EMBL" id="KKN68947.1"/>
    </source>
</evidence>
<reference evidence="1" key="1">
    <citation type="journal article" date="2015" name="Nature">
        <title>Complex archaea that bridge the gap between prokaryotes and eukaryotes.</title>
        <authorList>
            <person name="Spang A."/>
            <person name="Saw J.H."/>
            <person name="Jorgensen S.L."/>
            <person name="Zaremba-Niedzwiedzka K."/>
            <person name="Martijn J."/>
            <person name="Lind A.E."/>
            <person name="van Eijk R."/>
            <person name="Schleper C."/>
            <person name="Guy L."/>
            <person name="Ettema T.J."/>
        </authorList>
    </citation>
    <scope>NUCLEOTIDE SEQUENCE</scope>
</reference>
<dbReference type="EMBL" id="LAZR01000436">
    <property type="protein sequence ID" value="KKN68947.1"/>
    <property type="molecule type" value="Genomic_DNA"/>
</dbReference>
<accession>A0A0F9T2A2</accession>